<accession>A0ABS3WL66</accession>
<evidence type="ECO:0000259" key="2">
    <source>
        <dbReference type="Pfam" id="PF07833"/>
    </source>
</evidence>
<gene>
    <name evidence="3" type="ORF">I8J29_32850</name>
</gene>
<organism evidence="3 4">
    <name type="scientific">Paenibacillus artemisiicola</name>
    <dbReference type="NCBI Taxonomy" id="1172618"/>
    <lineage>
        <taxon>Bacteria</taxon>
        <taxon>Bacillati</taxon>
        <taxon>Bacillota</taxon>
        <taxon>Bacilli</taxon>
        <taxon>Bacillales</taxon>
        <taxon>Paenibacillaceae</taxon>
        <taxon>Paenibacillus</taxon>
    </lineage>
</organism>
<proteinExistence type="predicted"/>
<feature type="chain" id="PRO_5045522233" evidence="1">
    <location>
        <begin position="23"/>
        <end position="276"/>
    </location>
</feature>
<dbReference type="Proteomes" id="UP000670947">
    <property type="component" value="Unassembled WGS sequence"/>
</dbReference>
<dbReference type="RefSeq" id="WP_208851476.1">
    <property type="nucleotide sequence ID" value="NZ_JAGGDJ010000088.1"/>
</dbReference>
<feature type="signal peptide" evidence="1">
    <location>
        <begin position="1"/>
        <end position="22"/>
    </location>
</feature>
<evidence type="ECO:0000256" key="1">
    <source>
        <dbReference type="SAM" id="SignalP"/>
    </source>
</evidence>
<name>A0ABS3WL66_9BACL</name>
<comment type="caution">
    <text evidence="3">The sequence shown here is derived from an EMBL/GenBank/DDBJ whole genome shotgun (WGS) entry which is preliminary data.</text>
</comment>
<dbReference type="InterPro" id="IPR012854">
    <property type="entry name" value="Cu_amine_oxidase-like_N"/>
</dbReference>
<protein>
    <submittedName>
        <fullName evidence="3">Copper amine oxidase N-terminal domain-containing protein</fullName>
    </submittedName>
</protein>
<sequence>MKKIISCVMLAVTLLVSSTAYAATSMSIIIDGTSVASDAKPEFKDNRTMVPLRVISENLGAKVAWSKSEVTVIKDGMKIVLKTDSAVAVKNGKAVQLDVKPYAKNNRVLVPLRFIAETFGCSVDYSHSTVSVESAPLVIDGVPVKVMQNEFHMIMGGVVQQISANALNEAIYRSFETNKGAKVDAPVDYSWTINLDTPESYYKNGQYDFLDNNGKSVQRYDIYSLQQPTTTSEVLLHDVTKNQWYVFSRDARMAIDTLVERAYANGSLKVISNTVA</sequence>
<dbReference type="Pfam" id="PF07833">
    <property type="entry name" value="Cu_amine_oxidN1"/>
    <property type="match status" value="1"/>
</dbReference>
<evidence type="ECO:0000313" key="3">
    <source>
        <dbReference type="EMBL" id="MBO7748963.1"/>
    </source>
</evidence>
<evidence type="ECO:0000313" key="4">
    <source>
        <dbReference type="Proteomes" id="UP000670947"/>
    </source>
</evidence>
<reference evidence="3 4" key="1">
    <citation type="submission" date="2021-03" db="EMBL/GenBank/DDBJ databases">
        <title>Paenibacillus artemisicola MWE-103 whole genome sequence.</title>
        <authorList>
            <person name="Ham Y.J."/>
        </authorList>
    </citation>
    <scope>NUCLEOTIDE SEQUENCE [LARGE SCALE GENOMIC DNA]</scope>
    <source>
        <strain evidence="3 4">MWE-103</strain>
    </source>
</reference>
<keyword evidence="4" id="KW-1185">Reference proteome</keyword>
<dbReference type="Gene3D" id="3.30.457.10">
    <property type="entry name" value="Copper amine oxidase-like, N-terminal domain"/>
    <property type="match status" value="1"/>
</dbReference>
<dbReference type="InterPro" id="IPR036582">
    <property type="entry name" value="Mao_N_sf"/>
</dbReference>
<feature type="domain" description="Copper amine oxidase-like N-terminal" evidence="2">
    <location>
        <begin position="30"/>
        <end position="132"/>
    </location>
</feature>
<dbReference type="EMBL" id="JAGGDJ010000088">
    <property type="protein sequence ID" value="MBO7748963.1"/>
    <property type="molecule type" value="Genomic_DNA"/>
</dbReference>
<dbReference type="SUPFAM" id="SSF55383">
    <property type="entry name" value="Copper amine oxidase, domain N"/>
    <property type="match status" value="2"/>
</dbReference>
<keyword evidence="1" id="KW-0732">Signal</keyword>